<evidence type="ECO:0000313" key="2">
    <source>
        <dbReference type="EMBL" id="MUL34867.1"/>
    </source>
</evidence>
<organism evidence="2 3">
    <name type="scientific">Gloeocapsopsis dulcis AAB1 = 1H9</name>
    <dbReference type="NCBI Taxonomy" id="1433147"/>
    <lineage>
        <taxon>Bacteria</taxon>
        <taxon>Bacillati</taxon>
        <taxon>Cyanobacteriota</taxon>
        <taxon>Cyanophyceae</taxon>
        <taxon>Oscillatoriophycideae</taxon>
        <taxon>Chroococcales</taxon>
        <taxon>Chroococcaceae</taxon>
        <taxon>Gloeocapsopsis</taxon>
        <taxon>Gloeocapsopsis dulcis</taxon>
    </lineage>
</organism>
<dbReference type="Proteomes" id="UP000441797">
    <property type="component" value="Unassembled WGS sequence"/>
</dbReference>
<dbReference type="RefSeq" id="WP_105220307.1">
    <property type="nucleotide sequence ID" value="NZ_CAWNSU010000059.1"/>
</dbReference>
<evidence type="ECO:0000259" key="1">
    <source>
        <dbReference type="Pfam" id="PF12728"/>
    </source>
</evidence>
<gene>
    <name evidence="2" type="ORF">BWI75_00440</name>
</gene>
<dbReference type="Pfam" id="PF12728">
    <property type="entry name" value="HTH_17"/>
    <property type="match status" value="1"/>
</dbReference>
<sequence>MLSHNAQRDVIVHSQQLNDTEGSSAKLVGSDGEATLISESIYQVLHQVVQAIKAGQSITVVSQDQELTTQQAADLLNVSRPYLIKLLEQGEIPHIKVGTHRRVRFQDLMQYKEQRDRKRRKAMKELTQFLQEEGFYNEEIGKPE</sequence>
<feature type="domain" description="Helix-turn-helix" evidence="1">
    <location>
        <begin position="67"/>
        <end position="115"/>
    </location>
</feature>
<proteinExistence type="predicted"/>
<accession>A0A6N8FRN5</accession>
<dbReference type="GO" id="GO:0003677">
    <property type="term" value="F:DNA binding"/>
    <property type="evidence" value="ECO:0007669"/>
    <property type="project" value="UniProtKB-KW"/>
</dbReference>
<dbReference type="InterPro" id="IPR041657">
    <property type="entry name" value="HTH_17"/>
</dbReference>
<keyword evidence="2" id="KW-0238">DNA-binding</keyword>
<protein>
    <submittedName>
        <fullName evidence="2">DNA-binding protein</fullName>
    </submittedName>
</protein>
<dbReference type="EMBL" id="NAPY01000001">
    <property type="protein sequence ID" value="MUL34867.1"/>
    <property type="molecule type" value="Genomic_DNA"/>
</dbReference>
<dbReference type="InterPro" id="IPR010093">
    <property type="entry name" value="SinI_DNA-bd"/>
</dbReference>
<dbReference type="OrthoDB" id="26212at2"/>
<dbReference type="NCBIfam" id="TIGR01764">
    <property type="entry name" value="excise"/>
    <property type="match status" value="1"/>
</dbReference>
<dbReference type="InterPro" id="IPR009061">
    <property type="entry name" value="DNA-bd_dom_put_sf"/>
</dbReference>
<name>A0A6N8FRN5_9CHRO</name>
<dbReference type="SUPFAM" id="SSF46955">
    <property type="entry name" value="Putative DNA-binding domain"/>
    <property type="match status" value="1"/>
</dbReference>
<keyword evidence="3" id="KW-1185">Reference proteome</keyword>
<comment type="caution">
    <text evidence="2">The sequence shown here is derived from an EMBL/GenBank/DDBJ whole genome shotgun (WGS) entry which is preliminary data.</text>
</comment>
<reference evidence="2 3" key="1">
    <citation type="journal article" date="2019" name="Front. Microbiol.">
        <title>Genomic Features for Desiccation Tolerance and Sugar Biosynthesis in the Extremophile Gloeocapsopsis sp. UTEX B3054.</title>
        <authorList>
            <person name="Urrejola C."/>
            <person name="Alcorta J."/>
            <person name="Salas L."/>
            <person name="Vasquez M."/>
            <person name="Polz M.F."/>
            <person name="Vicuna R."/>
            <person name="Diez B."/>
        </authorList>
    </citation>
    <scope>NUCLEOTIDE SEQUENCE [LARGE SCALE GENOMIC DNA]</scope>
    <source>
        <strain evidence="2 3">1H9</strain>
    </source>
</reference>
<dbReference type="AlphaFoldDB" id="A0A6N8FRN5"/>
<evidence type="ECO:0000313" key="3">
    <source>
        <dbReference type="Proteomes" id="UP000441797"/>
    </source>
</evidence>